<dbReference type="AlphaFoldDB" id="A0A3M0IKJ6"/>
<dbReference type="Proteomes" id="UP000269221">
    <property type="component" value="Unassembled WGS sequence"/>
</dbReference>
<comment type="caution">
    <text evidence="1">The sequence shown here is derived from an EMBL/GenBank/DDBJ whole genome shotgun (WGS) entry which is preliminary data.</text>
</comment>
<gene>
    <name evidence="1" type="ORF">DUI87_33685</name>
</gene>
<keyword evidence="2" id="KW-1185">Reference proteome</keyword>
<evidence type="ECO:0000313" key="1">
    <source>
        <dbReference type="EMBL" id="RMB89911.1"/>
    </source>
</evidence>
<sequence>MEPRGHCGTARPCGTKVTMVTLRNLMELRVHCDTAGLQNQGIHCDTAEPHGITVSMLQPLNITEQRVHGDTVERRRLLVAVRKLMEPKFHCDIVEPHGTMETTRTLQDPWNQEAIVPLQGLV</sequence>
<reference evidence="1 2" key="1">
    <citation type="submission" date="2018-07" db="EMBL/GenBank/DDBJ databases">
        <title>A high quality draft genome assembly of the barn swallow (H. rustica rustica).</title>
        <authorList>
            <person name="Formenti G."/>
            <person name="Chiara M."/>
            <person name="Poveda L."/>
            <person name="Francoijs K.-J."/>
            <person name="Bonisoli-Alquati A."/>
            <person name="Canova L."/>
            <person name="Gianfranceschi L."/>
            <person name="Horner D.S."/>
            <person name="Saino N."/>
        </authorList>
    </citation>
    <scope>NUCLEOTIDE SEQUENCE [LARGE SCALE GENOMIC DNA]</scope>
    <source>
        <strain evidence="1">Chelidonia</strain>
        <tissue evidence="1">Blood</tissue>
    </source>
</reference>
<name>A0A3M0IKJ6_HIRRU</name>
<dbReference type="EMBL" id="QRBI01000266">
    <property type="protein sequence ID" value="RMB89911.1"/>
    <property type="molecule type" value="Genomic_DNA"/>
</dbReference>
<proteinExistence type="predicted"/>
<protein>
    <submittedName>
        <fullName evidence="1">Uncharacterized protein</fullName>
    </submittedName>
</protein>
<organism evidence="1 2">
    <name type="scientific">Hirundo rustica rustica</name>
    <dbReference type="NCBI Taxonomy" id="333673"/>
    <lineage>
        <taxon>Eukaryota</taxon>
        <taxon>Metazoa</taxon>
        <taxon>Chordata</taxon>
        <taxon>Craniata</taxon>
        <taxon>Vertebrata</taxon>
        <taxon>Euteleostomi</taxon>
        <taxon>Archelosauria</taxon>
        <taxon>Archosauria</taxon>
        <taxon>Dinosauria</taxon>
        <taxon>Saurischia</taxon>
        <taxon>Theropoda</taxon>
        <taxon>Coelurosauria</taxon>
        <taxon>Aves</taxon>
        <taxon>Neognathae</taxon>
        <taxon>Neoaves</taxon>
        <taxon>Telluraves</taxon>
        <taxon>Australaves</taxon>
        <taxon>Passeriformes</taxon>
        <taxon>Sylvioidea</taxon>
        <taxon>Hirundinidae</taxon>
        <taxon>Hirundo</taxon>
    </lineage>
</organism>
<evidence type="ECO:0000313" key="2">
    <source>
        <dbReference type="Proteomes" id="UP000269221"/>
    </source>
</evidence>
<accession>A0A3M0IKJ6</accession>